<proteinExistence type="predicted"/>
<organism evidence="2 3">
    <name type="scientific">Bacteroides eggerthii</name>
    <dbReference type="NCBI Taxonomy" id="28111"/>
    <lineage>
        <taxon>Bacteria</taxon>
        <taxon>Pseudomonadati</taxon>
        <taxon>Bacteroidota</taxon>
        <taxon>Bacteroidia</taxon>
        <taxon>Bacteroidales</taxon>
        <taxon>Bacteroidaceae</taxon>
        <taxon>Bacteroides</taxon>
    </lineage>
</organism>
<dbReference type="OrthoDB" id="10009882at2"/>
<evidence type="ECO:0000313" key="2">
    <source>
        <dbReference type="EMBL" id="SUV29642.1"/>
    </source>
</evidence>
<keyword evidence="1" id="KW-0812">Transmembrane</keyword>
<evidence type="ECO:0008006" key="4">
    <source>
        <dbReference type="Google" id="ProtNLM"/>
    </source>
</evidence>
<dbReference type="EMBL" id="UFSX01000001">
    <property type="protein sequence ID" value="SUV29642.1"/>
    <property type="molecule type" value="Genomic_DNA"/>
</dbReference>
<feature type="transmembrane region" description="Helical" evidence="1">
    <location>
        <begin position="7"/>
        <end position="30"/>
    </location>
</feature>
<dbReference type="RefSeq" id="WP_004290517.1">
    <property type="nucleotide sequence ID" value="NZ_CABKNQ010000018.1"/>
</dbReference>
<evidence type="ECO:0000313" key="3">
    <source>
        <dbReference type="Proteomes" id="UP000254424"/>
    </source>
</evidence>
<evidence type="ECO:0000256" key="1">
    <source>
        <dbReference type="SAM" id="Phobius"/>
    </source>
</evidence>
<keyword evidence="1" id="KW-1133">Transmembrane helix</keyword>
<protein>
    <recommendedName>
        <fullName evidence="4">Transmembrane protein</fullName>
    </recommendedName>
</protein>
<sequence length="353" mass="41822">MQYVIAIVIIAIILYWTWEILLMLFLLYGIEIIAKSIYKSSSTHAVLYMYLWIVYGGFAFLLLCLPITHVRWFKGERTWLEKLYNTEYLSKIEEDCNKYIAFILENQLNECKIHPSSTIYNLYNRIASQDAENLYLDFRVGMLAKTFYDMNKNEYDNDYYRYSYMYPEVYDNKFKKYELLDGVNFILDGIFVRKRLQGIVLRDSESSSEDGCFKAEKLSKTIRKKFGDPIETSKDSANYIAKWLFDDKHIIVASICEFKGNGGDDTYYSYYNESQRFTGIIIYNPHSVIPLIEEERLARREAARVAKEQKKKKQEQARKALLKQQEEQKAIRQKEITDSILQQKRKNDIQNGF</sequence>
<dbReference type="Proteomes" id="UP000254424">
    <property type="component" value="Unassembled WGS sequence"/>
</dbReference>
<keyword evidence="1" id="KW-0472">Membrane</keyword>
<dbReference type="STRING" id="483216.BACEGG_02193"/>
<feature type="transmembrane region" description="Helical" evidence="1">
    <location>
        <begin position="50"/>
        <end position="73"/>
    </location>
</feature>
<name>A0A380YT40_9BACE</name>
<accession>A0A380YT40</accession>
<gene>
    <name evidence="2" type="ORF">NCTC11155_01632</name>
</gene>
<reference evidence="2 3" key="1">
    <citation type="submission" date="2018-06" db="EMBL/GenBank/DDBJ databases">
        <authorList>
            <consortium name="Pathogen Informatics"/>
            <person name="Doyle S."/>
        </authorList>
    </citation>
    <scope>NUCLEOTIDE SEQUENCE [LARGE SCALE GENOMIC DNA]</scope>
    <source>
        <strain evidence="2 3">NCTC11155</strain>
    </source>
</reference>
<dbReference type="AlphaFoldDB" id="A0A380YT40"/>
<dbReference type="GeneID" id="93071534"/>